<dbReference type="RefSeq" id="WP_121679985.1">
    <property type="nucleotide sequence ID" value="NZ_RCVZ01000004.1"/>
</dbReference>
<dbReference type="Proteomes" id="UP000276770">
    <property type="component" value="Unassembled WGS sequence"/>
</dbReference>
<dbReference type="InterPro" id="IPR023105">
    <property type="entry name" value="YkvR-like_sf"/>
</dbReference>
<comment type="caution">
    <text evidence="1">The sequence shown here is derived from an EMBL/GenBank/DDBJ whole genome shotgun (WGS) entry which is preliminary data.</text>
</comment>
<gene>
    <name evidence="1" type="ORF">D9X91_07515</name>
</gene>
<dbReference type="AlphaFoldDB" id="A0A3L7JZE0"/>
<dbReference type="OrthoDB" id="2920197at2"/>
<sequence>MVKEILLNEKRIAIKEYEEKLVNGLNAINIVFDVSSDDYHDVAILLYEGYFQVDVPQNGLSFNGTIQQYYTSVTNLYEENQVGEFTLSLLEVKE</sequence>
<evidence type="ECO:0000313" key="2">
    <source>
        <dbReference type="Proteomes" id="UP000276770"/>
    </source>
</evidence>
<proteinExistence type="predicted"/>
<dbReference type="SUPFAM" id="SSF159173">
    <property type="entry name" value="YkvR-like"/>
    <property type="match status" value="1"/>
</dbReference>
<reference evidence="1 2" key="1">
    <citation type="submission" date="2018-10" db="EMBL/GenBank/DDBJ databases">
        <title>Falsibacillus sp. genome draft.</title>
        <authorList>
            <person name="Shi S."/>
        </authorList>
    </citation>
    <scope>NUCLEOTIDE SEQUENCE [LARGE SCALE GENOMIC DNA]</scope>
    <source>
        <strain evidence="1 2">GY 10110</strain>
    </source>
</reference>
<organism evidence="1 2">
    <name type="scientific">Falsibacillus albus</name>
    <dbReference type="NCBI Taxonomy" id="2478915"/>
    <lineage>
        <taxon>Bacteria</taxon>
        <taxon>Bacillati</taxon>
        <taxon>Bacillota</taxon>
        <taxon>Bacilli</taxon>
        <taxon>Bacillales</taxon>
        <taxon>Bacillaceae</taxon>
        <taxon>Falsibacillus</taxon>
    </lineage>
</organism>
<dbReference type="InterPro" id="IPR021596">
    <property type="entry name" value="DUF3219"/>
</dbReference>
<accession>A0A3L7JZE0</accession>
<dbReference type="EMBL" id="RCVZ01000004">
    <property type="protein sequence ID" value="RLQ96133.1"/>
    <property type="molecule type" value="Genomic_DNA"/>
</dbReference>
<name>A0A3L7JZE0_9BACI</name>
<keyword evidence="2" id="KW-1185">Reference proteome</keyword>
<dbReference type="Pfam" id="PF11514">
    <property type="entry name" value="DUF3219"/>
    <property type="match status" value="1"/>
</dbReference>
<dbReference type="Gene3D" id="2.40.30.80">
    <property type="entry name" value="YkvR-like"/>
    <property type="match status" value="1"/>
</dbReference>
<evidence type="ECO:0000313" key="1">
    <source>
        <dbReference type="EMBL" id="RLQ96133.1"/>
    </source>
</evidence>
<protein>
    <submittedName>
        <fullName evidence="1">DUF3219 family protein</fullName>
    </submittedName>
</protein>